<reference evidence="5 6" key="1">
    <citation type="submission" date="2014-06" db="EMBL/GenBank/DDBJ databases">
        <title>Saccharopolyspora rectivirgula DSM-43113 Genome sequencing.</title>
        <authorList>
            <person name="Barrera C."/>
            <person name="Millon L."/>
            <person name="Rognon B."/>
            <person name="Zaugg C."/>
            <person name="Monod M."/>
        </authorList>
    </citation>
    <scope>NUCLEOTIDE SEQUENCE [LARGE SCALE GENOMIC DNA]</scope>
    <source>
        <strain evidence="5 6">DSM 43113</strain>
    </source>
</reference>
<dbReference type="SMART" id="SM00347">
    <property type="entry name" value="HTH_MARR"/>
    <property type="match status" value="1"/>
</dbReference>
<dbReference type="EMBL" id="JNVU01000017">
    <property type="protein sequence ID" value="KEI44827.1"/>
    <property type="molecule type" value="Genomic_DNA"/>
</dbReference>
<evidence type="ECO:0000256" key="1">
    <source>
        <dbReference type="ARBA" id="ARBA00023015"/>
    </source>
</evidence>
<organism evidence="5 6">
    <name type="scientific">Saccharopolyspora rectivirgula</name>
    <dbReference type="NCBI Taxonomy" id="28042"/>
    <lineage>
        <taxon>Bacteria</taxon>
        <taxon>Bacillati</taxon>
        <taxon>Actinomycetota</taxon>
        <taxon>Actinomycetes</taxon>
        <taxon>Pseudonocardiales</taxon>
        <taxon>Pseudonocardiaceae</taxon>
        <taxon>Saccharopolyspora</taxon>
    </lineage>
</organism>
<proteinExistence type="predicted"/>
<evidence type="ECO:0000313" key="6">
    <source>
        <dbReference type="Proteomes" id="UP000031419"/>
    </source>
</evidence>
<dbReference type="Pfam" id="PF12802">
    <property type="entry name" value="MarR_2"/>
    <property type="match status" value="1"/>
</dbReference>
<accession>A0A073B0K5</accession>
<evidence type="ECO:0000256" key="3">
    <source>
        <dbReference type="ARBA" id="ARBA00023163"/>
    </source>
</evidence>
<name>A0A073B0K5_9PSEU</name>
<keyword evidence="3" id="KW-0804">Transcription</keyword>
<dbReference type="InterPro" id="IPR023187">
    <property type="entry name" value="Tscrpt_reg_MarR-type_CS"/>
</dbReference>
<dbReference type="Gene3D" id="1.10.10.10">
    <property type="entry name" value="Winged helix-like DNA-binding domain superfamily/Winged helix DNA-binding domain"/>
    <property type="match status" value="1"/>
</dbReference>
<dbReference type="InterPro" id="IPR036390">
    <property type="entry name" value="WH_DNA-bd_sf"/>
</dbReference>
<dbReference type="PROSITE" id="PS50995">
    <property type="entry name" value="HTH_MARR_2"/>
    <property type="match status" value="1"/>
</dbReference>
<evidence type="ECO:0000313" key="5">
    <source>
        <dbReference type="EMBL" id="KEI44827.1"/>
    </source>
</evidence>
<evidence type="ECO:0000259" key="4">
    <source>
        <dbReference type="PROSITE" id="PS50995"/>
    </source>
</evidence>
<sequence>MNRTPDLIEAARAQWRDVHPDLDTSSMEVIGRVLRAAAVLRHRLDAVLAEEGLNRAEFDLLCALRRTGAPVSPGKLNELTVASGAAVTKRIQALAERGLLERATDERDRRRARVQLTRAGEELTDRALARNLAAEQRVLAGLTARQREAIATGLAHLLRSLEGAPDVGLAETAE</sequence>
<dbReference type="PRINTS" id="PR00598">
    <property type="entry name" value="HTHMARR"/>
</dbReference>
<dbReference type="InterPro" id="IPR000835">
    <property type="entry name" value="HTH_MarR-typ"/>
</dbReference>
<keyword evidence="1" id="KW-0805">Transcription regulation</keyword>
<dbReference type="PANTHER" id="PTHR42756">
    <property type="entry name" value="TRANSCRIPTIONAL REGULATOR, MARR"/>
    <property type="match status" value="1"/>
</dbReference>
<dbReference type="PROSITE" id="PS01117">
    <property type="entry name" value="HTH_MARR_1"/>
    <property type="match status" value="1"/>
</dbReference>
<dbReference type="GO" id="GO:0003677">
    <property type="term" value="F:DNA binding"/>
    <property type="evidence" value="ECO:0007669"/>
    <property type="project" value="UniProtKB-KW"/>
</dbReference>
<dbReference type="PANTHER" id="PTHR42756:SF1">
    <property type="entry name" value="TRANSCRIPTIONAL REPRESSOR OF EMRAB OPERON"/>
    <property type="match status" value="1"/>
</dbReference>
<evidence type="ECO:0000256" key="2">
    <source>
        <dbReference type="ARBA" id="ARBA00023125"/>
    </source>
</evidence>
<dbReference type="AlphaFoldDB" id="A0A073B0K5"/>
<keyword evidence="6" id="KW-1185">Reference proteome</keyword>
<dbReference type="GO" id="GO:0003700">
    <property type="term" value="F:DNA-binding transcription factor activity"/>
    <property type="evidence" value="ECO:0007669"/>
    <property type="project" value="InterPro"/>
</dbReference>
<gene>
    <name evidence="5" type="ORF">GU90_06235</name>
</gene>
<dbReference type="SUPFAM" id="SSF46785">
    <property type="entry name" value="Winged helix' DNA-binding domain"/>
    <property type="match status" value="1"/>
</dbReference>
<dbReference type="OrthoDB" id="3237509at2"/>
<dbReference type="RefSeq" id="WP_029721029.1">
    <property type="nucleotide sequence ID" value="NZ_JAJUIW010000017.1"/>
</dbReference>
<protein>
    <submittedName>
        <fullName evidence="5">MarR family transcriptional regulator</fullName>
    </submittedName>
</protein>
<dbReference type="InterPro" id="IPR036388">
    <property type="entry name" value="WH-like_DNA-bd_sf"/>
</dbReference>
<dbReference type="STRING" id="28042.GU90_06235"/>
<comment type="caution">
    <text evidence="5">The sequence shown here is derived from an EMBL/GenBank/DDBJ whole genome shotgun (WGS) entry which is preliminary data.</text>
</comment>
<dbReference type="eggNOG" id="COG1846">
    <property type="taxonomic scope" value="Bacteria"/>
</dbReference>
<dbReference type="Proteomes" id="UP000031419">
    <property type="component" value="Unassembled WGS sequence"/>
</dbReference>
<keyword evidence="2" id="KW-0238">DNA-binding</keyword>
<feature type="domain" description="HTH marR-type" evidence="4">
    <location>
        <begin position="26"/>
        <end position="159"/>
    </location>
</feature>